<name>A0A7C4AJQ2_9BACT</name>
<dbReference type="AlphaFoldDB" id="A0A7C4AJQ2"/>
<dbReference type="NCBIfam" id="NF033542">
    <property type="entry name" value="transpos_IS110"/>
    <property type="match status" value="1"/>
</dbReference>
<dbReference type="GO" id="GO:0004803">
    <property type="term" value="F:transposase activity"/>
    <property type="evidence" value="ECO:0007669"/>
    <property type="project" value="InterPro"/>
</dbReference>
<dbReference type="PANTHER" id="PTHR33055:SF15">
    <property type="entry name" value="TRANSPOSASE-RELATED"/>
    <property type="match status" value="1"/>
</dbReference>
<dbReference type="Pfam" id="PF01548">
    <property type="entry name" value="DEDD_Tnp_IS110"/>
    <property type="match status" value="1"/>
</dbReference>
<proteinExistence type="predicted"/>
<feature type="domain" description="Transposase IS116/IS110/IS902 C-terminal" evidence="2">
    <location>
        <begin position="270"/>
        <end position="354"/>
    </location>
</feature>
<dbReference type="PANTHER" id="PTHR33055">
    <property type="entry name" value="TRANSPOSASE FOR INSERTION SEQUENCE ELEMENT IS1111A"/>
    <property type="match status" value="1"/>
</dbReference>
<feature type="domain" description="Transposase IS110-like N-terminal" evidence="1">
    <location>
        <begin position="9"/>
        <end position="162"/>
    </location>
</feature>
<dbReference type="InterPro" id="IPR002525">
    <property type="entry name" value="Transp_IS110-like_N"/>
</dbReference>
<dbReference type="GO" id="GO:0003677">
    <property type="term" value="F:DNA binding"/>
    <property type="evidence" value="ECO:0007669"/>
    <property type="project" value="InterPro"/>
</dbReference>
<evidence type="ECO:0000259" key="1">
    <source>
        <dbReference type="Pfam" id="PF01548"/>
    </source>
</evidence>
<dbReference type="Pfam" id="PF02371">
    <property type="entry name" value="Transposase_20"/>
    <property type="match status" value="1"/>
</dbReference>
<reference evidence="3" key="1">
    <citation type="journal article" date="2020" name="mSystems">
        <title>Genome- and Community-Level Interaction Insights into Carbon Utilization and Element Cycling Functions of Hydrothermarchaeota in Hydrothermal Sediment.</title>
        <authorList>
            <person name="Zhou Z."/>
            <person name="Liu Y."/>
            <person name="Xu W."/>
            <person name="Pan J."/>
            <person name="Luo Z.H."/>
            <person name="Li M."/>
        </authorList>
    </citation>
    <scope>NUCLEOTIDE SEQUENCE [LARGE SCALE GENOMIC DNA]</scope>
    <source>
        <strain evidence="3">SpSt-788</strain>
    </source>
</reference>
<dbReference type="GO" id="GO:0006313">
    <property type="term" value="P:DNA transposition"/>
    <property type="evidence" value="ECO:0007669"/>
    <property type="project" value="InterPro"/>
</dbReference>
<accession>A0A7C4AJQ2</accession>
<evidence type="ECO:0000313" key="3">
    <source>
        <dbReference type="EMBL" id="HGG99717.1"/>
    </source>
</evidence>
<gene>
    <name evidence="3" type="ORF">ENV75_04635</name>
</gene>
<protein>
    <submittedName>
        <fullName evidence="3">IS110 family transposase</fullName>
    </submittedName>
</protein>
<comment type="caution">
    <text evidence="3">The sequence shown here is derived from an EMBL/GenBank/DDBJ whole genome shotgun (WGS) entry which is preliminary data.</text>
</comment>
<evidence type="ECO:0000259" key="2">
    <source>
        <dbReference type="Pfam" id="PF02371"/>
    </source>
</evidence>
<dbReference type="InterPro" id="IPR003346">
    <property type="entry name" value="Transposase_20"/>
</dbReference>
<dbReference type="InterPro" id="IPR047650">
    <property type="entry name" value="Transpos_IS110"/>
</dbReference>
<organism evidence="3">
    <name type="scientific">Thermodesulfovibrio aggregans</name>
    <dbReference type="NCBI Taxonomy" id="86166"/>
    <lineage>
        <taxon>Bacteria</taxon>
        <taxon>Pseudomonadati</taxon>
        <taxon>Nitrospirota</taxon>
        <taxon>Thermodesulfovibrionia</taxon>
        <taxon>Thermodesulfovibrionales</taxon>
        <taxon>Thermodesulfovibrionaceae</taxon>
        <taxon>Thermodesulfovibrio</taxon>
    </lineage>
</organism>
<dbReference type="EMBL" id="DTHO01000052">
    <property type="protein sequence ID" value="HGG99717.1"/>
    <property type="molecule type" value="Genomic_DNA"/>
</dbReference>
<sequence>MPSCFNVFVGIDISKDSFFACALLSPENIIFEAQFPMSNPGFKDFSKRLSRFPKNSILIAKESSGCYYINLFAFLSQRHFQCIVLNPLLVNKFWTTTLRKTKTDRVDAKAIATMLYHIHKQLPDNSILPEDFRDIARERERITQKIATVKNDIEKHLVVLFPELERIVNIYNTSILRLLSEFPSAYAIKNASIEKINKALCIDKAGRPVNVSAQKIKSLAKDSIAHCWPVREMILVQKIKELFFLEEQIEFFTNMLRKFCQEACLCQDIEILKSIKGIGDITAMHFLAEVGDIERFNSPKKLIAYCGIDPTVYESGRFKGKSKISKRGNRHLRRIVWLMTTGVVMHNEYFKEYFKKRRTEGLAFKKAILTTAHKLLRTIWAMLTKKQPFSVNHSLSPCF</sequence>